<dbReference type="GO" id="GO:0000278">
    <property type="term" value="P:mitotic cell cycle"/>
    <property type="evidence" value="ECO:0007669"/>
    <property type="project" value="TreeGrafter"/>
</dbReference>
<comment type="caution">
    <text evidence="6">The sequence shown here is derived from an EMBL/GenBank/DDBJ whole genome shotgun (WGS) entry which is preliminary data.</text>
</comment>
<feature type="region of interest" description="Disordered" evidence="4">
    <location>
        <begin position="188"/>
        <end position="246"/>
    </location>
</feature>
<feature type="domain" description="Calponin-homology (CH)" evidence="5">
    <location>
        <begin position="597"/>
        <end position="754"/>
    </location>
</feature>
<dbReference type="GO" id="GO:0007051">
    <property type="term" value="P:spindle organization"/>
    <property type="evidence" value="ECO:0007669"/>
    <property type="project" value="TreeGrafter"/>
</dbReference>
<keyword evidence="3" id="KW-0112">Calmodulin-binding</keyword>
<name>A0AAE0DQ93_9LECA</name>
<evidence type="ECO:0000313" key="6">
    <source>
        <dbReference type="EMBL" id="KAK3178795.1"/>
    </source>
</evidence>
<dbReference type="InterPro" id="IPR001715">
    <property type="entry name" value="CH_dom"/>
</dbReference>
<dbReference type="PANTHER" id="PTHR22706">
    <property type="entry name" value="ASSEMBLY FACTOR FOR SPINDLE MICROTUBULES"/>
    <property type="match status" value="1"/>
</dbReference>
<dbReference type="PROSITE" id="PS50021">
    <property type="entry name" value="CH"/>
    <property type="match status" value="1"/>
</dbReference>
<dbReference type="InterPro" id="IPR051185">
    <property type="entry name" value="ASPM"/>
</dbReference>
<evidence type="ECO:0000259" key="5">
    <source>
        <dbReference type="PROSITE" id="PS50021"/>
    </source>
</evidence>
<feature type="compositionally biased region" description="Low complexity" evidence="4">
    <location>
        <begin position="206"/>
        <end position="219"/>
    </location>
</feature>
<dbReference type="AlphaFoldDB" id="A0AAE0DQ93"/>
<evidence type="ECO:0000313" key="7">
    <source>
        <dbReference type="Proteomes" id="UP001276659"/>
    </source>
</evidence>
<keyword evidence="2" id="KW-0963">Cytoplasm</keyword>
<dbReference type="GO" id="GO:0000922">
    <property type="term" value="C:spindle pole"/>
    <property type="evidence" value="ECO:0007669"/>
    <property type="project" value="TreeGrafter"/>
</dbReference>
<dbReference type="GO" id="GO:0005737">
    <property type="term" value="C:cytoplasm"/>
    <property type="evidence" value="ECO:0007669"/>
    <property type="project" value="UniProtKB-SubCell"/>
</dbReference>
<proteinExistence type="predicted"/>
<dbReference type="Gene3D" id="1.10.418.10">
    <property type="entry name" value="Calponin-like domain"/>
    <property type="match status" value="2"/>
</dbReference>
<evidence type="ECO:0000256" key="2">
    <source>
        <dbReference type="ARBA" id="ARBA00022490"/>
    </source>
</evidence>
<dbReference type="SUPFAM" id="SSF47576">
    <property type="entry name" value="Calponin-homology domain, CH-domain"/>
    <property type="match status" value="1"/>
</dbReference>
<evidence type="ECO:0000256" key="3">
    <source>
        <dbReference type="ARBA" id="ARBA00022860"/>
    </source>
</evidence>
<feature type="compositionally biased region" description="Polar residues" evidence="4">
    <location>
        <begin position="89"/>
        <end position="98"/>
    </location>
</feature>
<keyword evidence="7" id="KW-1185">Reference proteome</keyword>
<dbReference type="InterPro" id="IPR036872">
    <property type="entry name" value="CH_dom_sf"/>
</dbReference>
<feature type="region of interest" description="Disordered" evidence="4">
    <location>
        <begin position="1"/>
        <end position="22"/>
    </location>
</feature>
<sequence length="1001" mass="111812">MLEYPESTPCPVLAGPTPLESPAFQQYEPTEEVNFTTEIQAALRQAAPRRRKSIRPQAQAGGSGTQSVATGRDAAAATAQTTNHHDRVSNQPAFQPPQTAGLGLLPARRRASVLLPKRADDPATRTNFPPQTDGAYEKDITQIHKKPRRRTIYVPSDDTTISTIHPGIQSDTRALIDYSFSAIGHSETTKLEVQPQGKSQQHMNRKPLAAAPKRAPLQPTLKPLQEAEDQSDIPGAGPGKENLPPITAATSDIKSRKGITTGVRRVSIFGSIPENNIKATDDLFNLDRISAMEQPRMKSGFKRTSTAGGLRHVTYSSEDPVKKKRPRGSMMNRRNTLYYGSTWKRPADTCNDQPTAKLPSKLIAPVVNNENPVSKERYSILAEDINRPEMFEDAWLGDQESAIQQLVNGLFEATCAEIPDRCSSHSEHRRSLLQLYQEPECSLLYKRLQASLLFGALSPPEGSIAGSSRLKTDIGLRQRFLAVWTPTYSHGILRAAAEVVIGREILISSPNPSPGQQPAYTRKDRKRDIDAFIASCLLFNEDAGEAEQTSSTFCLRRTVLRSLMLVLLLDKASKSKLVAGNLFRTSSKFKSSRSVLTELSALLLPFIGDVYRPLSHLDYHVHYTQFPLSEYEYKINNLAADLRDGIRLTRLVELLLYPPQSLSRLNENVTVGMPTGEVLTSIVEEGQSWVLSQHLKFPCIGRAQKVYNVQVALSALRGIRGVGQIAENLSAEDIVDGHREKTVTLLWSLVGKWGLDMLVDFEALSKETRRLSRFDGTMSDVDEDDEQYLEGLEKHTYLLKAWARTIACRYGIRVLNLTTSFADGRVFGTIVDEYRPYLPQNKASQRANVTDNRGQLDAKLKDIGCSASFASIFEQNEKGRVFDRDFTIAALGFLCSRLLGASKRGRAAAVIQRAFRKARMRQTIRQRCVLMKIAHDCKAVFDTRNKVIGAARVLQRAWRDYLTWRKDNNTISRRRLKRRINADRGKETTEAEDDSVDIWLS</sequence>
<dbReference type="PANTHER" id="PTHR22706:SF1">
    <property type="entry name" value="ASSEMBLY FACTOR FOR SPINDLE MICROTUBULES"/>
    <property type="match status" value="1"/>
</dbReference>
<accession>A0AAE0DQ93</accession>
<feature type="compositionally biased region" description="Low complexity" evidence="4">
    <location>
        <begin position="69"/>
        <end position="82"/>
    </location>
</feature>
<protein>
    <recommendedName>
        <fullName evidence="5">Calponin-homology (CH) domain-containing protein</fullName>
    </recommendedName>
</protein>
<dbReference type="EMBL" id="JASNWA010000003">
    <property type="protein sequence ID" value="KAK3178795.1"/>
    <property type="molecule type" value="Genomic_DNA"/>
</dbReference>
<gene>
    <name evidence="6" type="ORF">OEA41_000932</name>
</gene>
<evidence type="ECO:0000256" key="4">
    <source>
        <dbReference type="SAM" id="MobiDB-lite"/>
    </source>
</evidence>
<evidence type="ECO:0000256" key="1">
    <source>
        <dbReference type="ARBA" id="ARBA00004496"/>
    </source>
</evidence>
<dbReference type="Proteomes" id="UP001276659">
    <property type="component" value="Unassembled WGS sequence"/>
</dbReference>
<dbReference type="GO" id="GO:0005516">
    <property type="term" value="F:calmodulin binding"/>
    <property type="evidence" value="ECO:0007669"/>
    <property type="project" value="UniProtKB-KW"/>
</dbReference>
<comment type="subcellular location">
    <subcellularLocation>
        <location evidence="1">Cytoplasm</location>
    </subcellularLocation>
</comment>
<organism evidence="6 7">
    <name type="scientific">Lepraria neglecta</name>
    <dbReference type="NCBI Taxonomy" id="209136"/>
    <lineage>
        <taxon>Eukaryota</taxon>
        <taxon>Fungi</taxon>
        <taxon>Dikarya</taxon>
        <taxon>Ascomycota</taxon>
        <taxon>Pezizomycotina</taxon>
        <taxon>Lecanoromycetes</taxon>
        <taxon>OSLEUM clade</taxon>
        <taxon>Lecanoromycetidae</taxon>
        <taxon>Lecanorales</taxon>
        <taxon>Lecanorineae</taxon>
        <taxon>Stereocaulaceae</taxon>
        <taxon>Lepraria</taxon>
    </lineage>
</organism>
<dbReference type="CDD" id="cd21223">
    <property type="entry name" value="CH_ASPM_rpt1"/>
    <property type="match status" value="1"/>
</dbReference>
<feature type="region of interest" description="Disordered" evidence="4">
    <location>
        <begin position="44"/>
        <end position="101"/>
    </location>
</feature>
<reference evidence="6" key="1">
    <citation type="submission" date="2022-11" db="EMBL/GenBank/DDBJ databases">
        <title>Chromosomal genome sequence assembly and mating type (MAT) locus characterization of the leprose asexual lichenized fungus Lepraria neglecta (Nyl.) Erichsen.</title>
        <authorList>
            <person name="Allen J.L."/>
            <person name="Pfeffer B."/>
        </authorList>
    </citation>
    <scope>NUCLEOTIDE SEQUENCE</scope>
    <source>
        <strain evidence="6">Allen 5258</strain>
    </source>
</reference>
<dbReference type="SMART" id="SM00033">
    <property type="entry name" value="CH"/>
    <property type="match status" value="1"/>
</dbReference>
<dbReference type="GO" id="GO:0051295">
    <property type="term" value="P:establishment of meiotic spindle localization"/>
    <property type="evidence" value="ECO:0007669"/>
    <property type="project" value="TreeGrafter"/>
</dbReference>
<dbReference type="Pfam" id="PF00307">
    <property type="entry name" value="CH"/>
    <property type="match status" value="1"/>
</dbReference>